<gene>
    <name evidence="1" type="ORF">COMA1_30080</name>
</gene>
<protein>
    <submittedName>
        <fullName evidence="1">Uncharacterized protein</fullName>
    </submittedName>
</protein>
<dbReference type="AlphaFoldDB" id="A0A0S4LIF7"/>
<evidence type="ECO:0000313" key="2">
    <source>
        <dbReference type="Proteomes" id="UP000199032"/>
    </source>
</evidence>
<dbReference type="EMBL" id="CZQA01000009">
    <property type="protein sequence ID" value="CUS36490.1"/>
    <property type="molecule type" value="Genomic_DNA"/>
</dbReference>
<sequence length="47" mass="4780">MAVTAFHLRVAEDVCVGGGGVVEGDTINVTGAVFVHQVPTLVVMVAL</sequence>
<proteinExistence type="predicted"/>
<evidence type="ECO:0000313" key="1">
    <source>
        <dbReference type="EMBL" id="CUS36490.1"/>
    </source>
</evidence>
<reference evidence="1 2" key="1">
    <citation type="submission" date="2015-10" db="EMBL/GenBank/DDBJ databases">
        <authorList>
            <person name="Gilbert D.G."/>
        </authorList>
    </citation>
    <scope>NUCLEOTIDE SEQUENCE [LARGE SCALE GENOMIC DNA]</scope>
    <source>
        <strain evidence="1">COMA1</strain>
    </source>
</reference>
<name>A0A0S4LIF7_9BACT</name>
<keyword evidence="2" id="KW-1185">Reference proteome</keyword>
<accession>A0A0S4LIF7</accession>
<organism evidence="1 2">
    <name type="scientific">Candidatus Nitrospira nitrosa</name>
    <dbReference type="NCBI Taxonomy" id="1742972"/>
    <lineage>
        <taxon>Bacteria</taxon>
        <taxon>Pseudomonadati</taxon>
        <taxon>Nitrospirota</taxon>
        <taxon>Nitrospiria</taxon>
        <taxon>Nitrospirales</taxon>
        <taxon>Nitrospiraceae</taxon>
        <taxon>Nitrospira</taxon>
    </lineage>
</organism>
<dbReference type="Proteomes" id="UP000199032">
    <property type="component" value="Unassembled WGS sequence"/>
</dbReference>